<organism evidence="5 6">
    <name type="scientific">Pilibacter termitis</name>
    <dbReference type="NCBI Taxonomy" id="263852"/>
    <lineage>
        <taxon>Bacteria</taxon>
        <taxon>Bacillati</taxon>
        <taxon>Bacillota</taxon>
        <taxon>Bacilli</taxon>
        <taxon>Lactobacillales</taxon>
        <taxon>Enterococcaceae</taxon>
        <taxon>Pilibacter</taxon>
    </lineage>
</organism>
<dbReference type="Pfam" id="PF12833">
    <property type="entry name" value="HTH_18"/>
    <property type="match status" value="1"/>
</dbReference>
<dbReference type="InterPro" id="IPR003313">
    <property type="entry name" value="AraC-bd"/>
</dbReference>
<dbReference type="CDD" id="cd06996">
    <property type="entry name" value="cupin_Lmo2851-like_N"/>
    <property type="match status" value="1"/>
</dbReference>
<dbReference type="EMBL" id="FUXI01000003">
    <property type="protein sequence ID" value="SJZ44653.1"/>
    <property type="molecule type" value="Genomic_DNA"/>
</dbReference>
<dbReference type="PROSITE" id="PS01124">
    <property type="entry name" value="HTH_ARAC_FAMILY_2"/>
    <property type="match status" value="1"/>
</dbReference>
<dbReference type="SMART" id="SM00342">
    <property type="entry name" value="HTH_ARAC"/>
    <property type="match status" value="1"/>
</dbReference>
<reference evidence="5 6" key="1">
    <citation type="submission" date="2017-02" db="EMBL/GenBank/DDBJ databases">
        <authorList>
            <person name="Peterson S.W."/>
        </authorList>
    </citation>
    <scope>NUCLEOTIDE SEQUENCE [LARGE SCALE GENOMIC DNA]</scope>
    <source>
        <strain evidence="5 6">ATCC BAA-1030</strain>
    </source>
</reference>
<dbReference type="Pfam" id="PF02311">
    <property type="entry name" value="AraC_binding"/>
    <property type="match status" value="1"/>
</dbReference>
<dbReference type="Proteomes" id="UP000190328">
    <property type="component" value="Unassembled WGS sequence"/>
</dbReference>
<dbReference type="InterPro" id="IPR009057">
    <property type="entry name" value="Homeodomain-like_sf"/>
</dbReference>
<dbReference type="GO" id="GO:0043565">
    <property type="term" value="F:sequence-specific DNA binding"/>
    <property type="evidence" value="ECO:0007669"/>
    <property type="project" value="InterPro"/>
</dbReference>
<evidence type="ECO:0000313" key="5">
    <source>
        <dbReference type="EMBL" id="SJZ44653.1"/>
    </source>
</evidence>
<accession>A0A1T4KQJ5</accession>
<dbReference type="GO" id="GO:0003700">
    <property type="term" value="F:DNA-binding transcription factor activity"/>
    <property type="evidence" value="ECO:0007669"/>
    <property type="project" value="InterPro"/>
</dbReference>
<feature type="domain" description="HTH araC/xylS-type" evidence="4">
    <location>
        <begin position="229"/>
        <end position="326"/>
    </location>
</feature>
<sequence>MPLHKIAEEYLLSFTNIEKKQRETKCLVPDFERSKLAASNEKDIRLLNHFFLKNNRISISKHNRFADYPEHSHEFLELNYLLRGHCKQTINGEPFELKKGDILLFDKNCKHSIFALDEEDILINIIFPQDKLDLDWMFSLKKENNTLFHFLIQDFSCHAKGKFIHFKASENEDLQEILCQMINKYFTDSAFSYDILKFYIPILFMELIGNTRYEIVGGLCKETNNEITFQCFKFIEENYQDLTLETLAKLVGYNKNYLSNFLKVKTGKTFTELINQEKLRHAVFLLETTSLSVQHICDATGFSSRNYFYRVFCEQFQMTPMIYRKQKRKA</sequence>
<keyword evidence="2 5" id="KW-0238">DNA-binding</keyword>
<dbReference type="Gene3D" id="2.60.120.10">
    <property type="entry name" value="Jelly Rolls"/>
    <property type="match status" value="1"/>
</dbReference>
<name>A0A1T4KQJ5_9ENTE</name>
<evidence type="ECO:0000313" key="6">
    <source>
        <dbReference type="Proteomes" id="UP000190328"/>
    </source>
</evidence>
<dbReference type="STRING" id="263852.SAMN02745116_00332"/>
<keyword evidence="1" id="KW-0805">Transcription regulation</keyword>
<dbReference type="InterPro" id="IPR018060">
    <property type="entry name" value="HTH_AraC"/>
</dbReference>
<protein>
    <submittedName>
        <fullName evidence="5">AraC-type DNA-binding protein</fullName>
    </submittedName>
</protein>
<dbReference type="InterPro" id="IPR037923">
    <property type="entry name" value="HTH-like"/>
</dbReference>
<gene>
    <name evidence="5" type="ORF">SAMN02745116_00332</name>
</gene>
<dbReference type="SUPFAM" id="SSF46689">
    <property type="entry name" value="Homeodomain-like"/>
    <property type="match status" value="1"/>
</dbReference>
<evidence type="ECO:0000256" key="3">
    <source>
        <dbReference type="ARBA" id="ARBA00023163"/>
    </source>
</evidence>
<dbReference type="RefSeq" id="WP_078806295.1">
    <property type="nucleotide sequence ID" value="NZ_FUXI01000003.1"/>
</dbReference>
<evidence type="ECO:0000256" key="1">
    <source>
        <dbReference type="ARBA" id="ARBA00023015"/>
    </source>
</evidence>
<dbReference type="PANTHER" id="PTHR43280:SF28">
    <property type="entry name" value="HTH-TYPE TRANSCRIPTIONAL ACTIVATOR RHAS"/>
    <property type="match status" value="1"/>
</dbReference>
<proteinExistence type="predicted"/>
<dbReference type="PANTHER" id="PTHR43280">
    <property type="entry name" value="ARAC-FAMILY TRANSCRIPTIONAL REGULATOR"/>
    <property type="match status" value="1"/>
</dbReference>
<dbReference type="SUPFAM" id="SSF51215">
    <property type="entry name" value="Regulatory protein AraC"/>
    <property type="match status" value="1"/>
</dbReference>
<dbReference type="Gene3D" id="1.10.10.60">
    <property type="entry name" value="Homeodomain-like"/>
    <property type="match status" value="2"/>
</dbReference>
<evidence type="ECO:0000259" key="4">
    <source>
        <dbReference type="PROSITE" id="PS01124"/>
    </source>
</evidence>
<evidence type="ECO:0000256" key="2">
    <source>
        <dbReference type="ARBA" id="ARBA00023125"/>
    </source>
</evidence>
<dbReference type="AlphaFoldDB" id="A0A1T4KQJ5"/>
<keyword evidence="6" id="KW-1185">Reference proteome</keyword>
<keyword evidence="3" id="KW-0804">Transcription</keyword>
<dbReference type="OrthoDB" id="9816335at2"/>
<dbReference type="InterPro" id="IPR014710">
    <property type="entry name" value="RmlC-like_jellyroll"/>
</dbReference>